<dbReference type="Pfam" id="PF21983">
    <property type="entry name" value="NikA-like"/>
    <property type="match status" value="1"/>
</dbReference>
<evidence type="ECO:0008006" key="5">
    <source>
        <dbReference type="Google" id="ProtNLM"/>
    </source>
</evidence>
<sequence>MTCHSFNQAAKPKKKRPAPISLRVSENERALLKELAGQRSVNAYVREKVFGDQETPRRSYRKPRSDEAAIGKALALLGQSRLSSNLNQIAKAANLGTLPVTPDLTDELASACADIRRMREELIAALGIKSQS</sequence>
<evidence type="ECO:0000313" key="3">
    <source>
        <dbReference type="Proteomes" id="UP000621856"/>
    </source>
</evidence>
<dbReference type="Proteomes" id="UP000818603">
    <property type="component" value="Unassembled WGS sequence"/>
</dbReference>
<reference evidence="1" key="1">
    <citation type="journal article" date="2014" name="Int. J. Syst. Evol. Microbiol.">
        <title>Complete genome sequence of Corynebacterium casei LMG S-19264T (=DSM 44701T), isolated from a smear-ripened cheese.</title>
        <authorList>
            <consortium name="US DOE Joint Genome Institute (JGI-PGF)"/>
            <person name="Walter F."/>
            <person name="Albersmeier A."/>
            <person name="Kalinowski J."/>
            <person name="Ruckert C."/>
        </authorList>
    </citation>
    <scope>NUCLEOTIDE SEQUENCE</scope>
    <source>
        <strain evidence="1">CGMCC 1.14984</strain>
    </source>
</reference>
<dbReference type="RefSeq" id="WP_155139523.1">
    <property type="nucleotide sequence ID" value="NZ_BMGZ01000002.1"/>
</dbReference>
<name>A0A8J3A3G2_9PROT</name>
<dbReference type="InterPro" id="IPR053842">
    <property type="entry name" value="NikA-like"/>
</dbReference>
<dbReference type="Proteomes" id="UP000621856">
    <property type="component" value="Unassembled WGS sequence"/>
</dbReference>
<comment type="caution">
    <text evidence="1">The sequence shown here is derived from an EMBL/GenBank/DDBJ whole genome shotgun (WGS) entry which is preliminary data.</text>
</comment>
<gene>
    <name evidence="2" type="ORF">FF098_008435</name>
    <name evidence="1" type="ORF">GCM10011355_16980</name>
</gene>
<proteinExistence type="predicted"/>
<protein>
    <recommendedName>
        <fullName evidence="5">Bacterial mobilisation domain-containing protein</fullName>
    </recommendedName>
</protein>
<reference evidence="1" key="3">
    <citation type="submission" date="2020-09" db="EMBL/GenBank/DDBJ databases">
        <authorList>
            <person name="Sun Q."/>
            <person name="Zhou Y."/>
        </authorList>
    </citation>
    <scope>NUCLEOTIDE SEQUENCE</scope>
    <source>
        <strain evidence="1">CGMCC 1.14984</strain>
    </source>
</reference>
<dbReference type="EMBL" id="VCJR02000002">
    <property type="protein sequence ID" value="NHK27927.1"/>
    <property type="molecule type" value="Genomic_DNA"/>
</dbReference>
<dbReference type="AlphaFoldDB" id="A0A8J3A3G2"/>
<evidence type="ECO:0000313" key="2">
    <source>
        <dbReference type="EMBL" id="NHK27927.1"/>
    </source>
</evidence>
<accession>A0A8J3A3G2</accession>
<keyword evidence="4" id="KW-1185">Reference proteome</keyword>
<evidence type="ECO:0000313" key="4">
    <source>
        <dbReference type="Proteomes" id="UP000818603"/>
    </source>
</evidence>
<evidence type="ECO:0000313" key="1">
    <source>
        <dbReference type="EMBL" id="GGH96948.1"/>
    </source>
</evidence>
<organism evidence="1 3">
    <name type="scientific">Aquisalinus luteolus</name>
    <dbReference type="NCBI Taxonomy" id="1566827"/>
    <lineage>
        <taxon>Bacteria</taxon>
        <taxon>Pseudomonadati</taxon>
        <taxon>Pseudomonadota</taxon>
        <taxon>Alphaproteobacteria</taxon>
        <taxon>Parvularculales</taxon>
        <taxon>Parvularculaceae</taxon>
        <taxon>Aquisalinus</taxon>
    </lineage>
</organism>
<dbReference type="EMBL" id="BMGZ01000002">
    <property type="protein sequence ID" value="GGH96948.1"/>
    <property type="molecule type" value="Genomic_DNA"/>
</dbReference>
<reference evidence="2 4" key="2">
    <citation type="submission" date="2020-02" db="EMBL/GenBank/DDBJ databases">
        <title>Genome sequence of Parvularcula flava strain NH6-79.</title>
        <authorList>
            <person name="Abdul Karim M.H."/>
            <person name="Lam M.Q."/>
            <person name="Chen S.J."/>
            <person name="Yahya A."/>
            <person name="Shahir S."/>
            <person name="Shamsir M.S."/>
            <person name="Chong C.S."/>
        </authorList>
    </citation>
    <scope>NUCLEOTIDE SEQUENCE [LARGE SCALE GENOMIC DNA]</scope>
    <source>
        <strain evidence="2 4">NH6-79</strain>
    </source>
</reference>